<dbReference type="PANTHER" id="PTHR43284">
    <property type="entry name" value="ASPARAGINE SYNTHETASE (GLUTAMINE-HYDROLYZING)"/>
    <property type="match status" value="1"/>
</dbReference>
<reference evidence="5 6" key="1">
    <citation type="submission" date="2020-11" db="EMBL/GenBank/DDBJ databases">
        <title>Enhanced detection system for hospital associated transmission using whole genome sequencing surveillance.</title>
        <authorList>
            <person name="Harrison L.H."/>
            <person name="Van Tyne D."/>
            <person name="Marsh J.W."/>
            <person name="Griffith M.P."/>
            <person name="Snyder D.J."/>
            <person name="Cooper V.S."/>
            <person name="Mustapha M."/>
        </authorList>
    </citation>
    <scope>NUCLEOTIDE SEQUENCE [LARGE SCALE GENOMIC DNA]</scope>
    <source>
        <strain evidence="5 6">BC00020</strain>
    </source>
</reference>
<dbReference type="InterPro" id="IPR001962">
    <property type="entry name" value="Asn_synthase"/>
</dbReference>
<sequence length="602" mass="66887">MVNATIFKHSSQCDSNEPARERFWRTASRYLARFKLSSQATNPTLIFGENSIALWCIAGRILSRDSGEEASQGDFIATFLRDASEVAAQFWGPFAAVVFDRRNSTSIVLCDSCGQFPIYYSLNRSGDLHIASDVNDLPPIERGHTKPNNSYLYRYLTHGYGNADETGIEHVSLLPPGMFLTYQQGKVSLSRMWTPNVRPRRSVDRNPIAILSTVLRSLIEPDRPAVLELSGGLESTALAIAAHRAGLSEQITAVTHFDPDRASSNEVSVARAVAEKCRLRHETYPLLSQLPFAPVHEVPLTARPSTQLCFLAQTANLAQAGVPGPNDTLINGHGGDALFLAPPPFGIPVDAMAKLRFVRAFTALRDLAIYYRIPIWTALKRSMHDARQYFRGGLGQSADPSVVHGCPRAMPAGLYDDLLNNWRLLVRPGRRYQMAALAATLDETVIQVRPTIRRPILPFLAQPMVELALGASLEDLFTGYHNRLTVRQAAFDSSNLPNLWRTDKGDTTHSALQGLYVHYDHVREVCLDGFCVAERMVRRDGLEKLLKRAADGFPVGLAEITRIYATETFVRGMFSRQKVTHAHTEVQRVPLSPSSRDTSEHQ</sequence>
<comment type="pathway">
    <text evidence="1">Amino-acid biosynthesis; L-asparagine biosynthesis; L-asparagine from L-aspartate (L-Gln route): step 1/1.</text>
</comment>
<comment type="caution">
    <text evidence="5">The sequence shown here is derived from an EMBL/GenBank/DDBJ whole genome shotgun (WGS) entry which is preliminary data.</text>
</comment>
<dbReference type="SUPFAM" id="SSF52402">
    <property type="entry name" value="Adenine nucleotide alpha hydrolases-like"/>
    <property type="match status" value="1"/>
</dbReference>
<protein>
    <recommendedName>
        <fullName evidence="2">asparagine synthase (glutamine-hydrolyzing)</fullName>
        <ecNumber evidence="2">6.3.5.4</ecNumber>
    </recommendedName>
</protein>
<gene>
    <name evidence="5" type="ORF">I5589_29620</name>
</gene>
<name>A0ABS1B4B3_BURVI</name>
<dbReference type="Proteomes" id="UP000808215">
    <property type="component" value="Unassembled WGS sequence"/>
</dbReference>
<dbReference type="SUPFAM" id="SSF56235">
    <property type="entry name" value="N-terminal nucleophile aminohydrolases (Ntn hydrolases)"/>
    <property type="match status" value="1"/>
</dbReference>
<dbReference type="PANTHER" id="PTHR43284:SF1">
    <property type="entry name" value="ASPARAGINE SYNTHETASE"/>
    <property type="match status" value="1"/>
</dbReference>
<dbReference type="InterPro" id="IPR014729">
    <property type="entry name" value="Rossmann-like_a/b/a_fold"/>
</dbReference>
<keyword evidence="6" id="KW-1185">Reference proteome</keyword>
<evidence type="ECO:0000259" key="4">
    <source>
        <dbReference type="Pfam" id="PF00733"/>
    </source>
</evidence>
<evidence type="ECO:0000313" key="6">
    <source>
        <dbReference type="Proteomes" id="UP000808215"/>
    </source>
</evidence>
<dbReference type="InterPro" id="IPR051786">
    <property type="entry name" value="ASN_synthetase/amidase"/>
</dbReference>
<evidence type="ECO:0000256" key="1">
    <source>
        <dbReference type="ARBA" id="ARBA00005187"/>
    </source>
</evidence>
<accession>A0ABS1B4B3</accession>
<dbReference type="Pfam" id="PF00733">
    <property type="entry name" value="Asn_synthase"/>
    <property type="match status" value="1"/>
</dbReference>
<evidence type="ECO:0000256" key="3">
    <source>
        <dbReference type="ARBA" id="ARBA00048741"/>
    </source>
</evidence>
<comment type="catalytic activity">
    <reaction evidence="3">
        <text>L-aspartate + L-glutamine + ATP + H2O = L-asparagine + L-glutamate + AMP + diphosphate + H(+)</text>
        <dbReference type="Rhea" id="RHEA:12228"/>
        <dbReference type="ChEBI" id="CHEBI:15377"/>
        <dbReference type="ChEBI" id="CHEBI:15378"/>
        <dbReference type="ChEBI" id="CHEBI:29985"/>
        <dbReference type="ChEBI" id="CHEBI:29991"/>
        <dbReference type="ChEBI" id="CHEBI:30616"/>
        <dbReference type="ChEBI" id="CHEBI:33019"/>
        <dbReference type="ChEBI" id="CHEBI:58048"/>
        <dbReference type="ChEBI" id="CHEBI:58359"/>
        <dbReference type="ChEBI" id="CHEBI:456215"/>
        <dbReference type="EC" id="6.3.5.4"/>
    </reaction>
</comment>
<dbReference type="Gene3D" id="3.60.20.10">
    <property type="entry name" value="Glutamine Phosphoribosylpyrophosphate, subunit 1, domain 1"/>
    <property type="match status" value="1"/>
</dbReference>
<dbReference type="Gene3D" id="3.40.50.620">
    <property type="entry name" value="HUPs"/>
    <property type="match status" value="1"/>
</dbReference>
<organism evidence="5 6">
    <name type="scientific">Burkholderia vietnamiensis</name>
    <dbReference type="NCBI Taxonomy" id="60552"/>
    <lineage>
        <taxon>Bacteria</taxon>
        <taxon>Pseudomonadati</taxon>
        <taxon>Pseudomonadota</taxon>
        <taxon>Betaproteobacteria</taxon>
        <taxon>Burkholderiales</taxon>
        <taxon>Burkholderiaceae</taxon>
        <taxon>Burkholderia</taxon>
        <taxon>Burkholderia cepacia complex</taxon>
    </lineage>
</organism>
<dbReference type="InterPro" id="IPR029055">
    <property type="entry name" value="Ntn_hydrolases_N"/>
</dbReference>
<dbReference type="EC" id="6.3.5.4" evidence="2"/>
<evidence type="ECO:0000256" key="2">
    <source>
        <dbReference type="ARBA" id="ARBA00012737"/>
    </source>
</evidence>
<feature type="domain" description="Asparagine synthetase" evidence="4">
    <location>
        <begin position="220"/>
        <end position="550"/>
    </location>
</feature>
<evidence type="ECO:0000313" key="5">
    <source>
        <dbReference type="EMBL" id="MBJ9691239.1"/>
    </source>
</evidence>
<dbReference type="EMBL" id="JADVKH010000125">
    <property type="protein sequence ID" value="MBJ9691239.1"/>
    <property type="molecule type" value="Genomic_DNA"/>
</dbReference>
<proteinExistence type="predicted"/>